<proteinExistence type="inferred from homology"/>
<comment type="similarity">
    <text evidence="2 9">Belongs to the Mediator complex subunit 16 family.</text>
</comment>
<evidence type="ECO:0000256" key="5">
    <source>
        <dbReference type="ARBA" id="ARBA00023159"/>
    </source>
</evidence>
<evidence type="ECO:0000259" key="12">
    <source>
        <dbReference type="Pfam" id="PF20719"/>
    </source>
</evidence>
<dbReference type="PANTHER" id="PTHR13224:SF6">
    <property type="entry name" value="MEDIATOR OF RNA POLYMERASE II TRANSCRIPTION SUBUNIT 16"/>
    <property type="match status" value="1"/>
</dbReference>
<comment type="caution">
    <text evidence="13">The sequence shown here is derived from an EMBL/GenBank/DDBJ whole genome shotgun (WGS) entry which is preliminary data.</text>
</comment>
<comment type="subunit">
    <text evidence="9">Component of the Mediator complex.</text>
</comment>
<comment type="subcellular location">
    <subcellularLocation>
        <location evidence="1 9">Nucleus</location>
    </subcellularLocation>
</comment>
<dbReference type="GO" id="GO:0016592">
    <property type="term" value="C:mediator complex"/>
    <property type="evidence" value="ECO:0007669"/>
    <property type="project" value="InterPro"/>
</dbReference>
<evidence type="ECO:0000256" key="7">
    <source>
        <dbReference type="ARBA" id="ARBA00023242"/>
    </source>
</evidence>
<dbReference type="Proteomes" id="UP000769157">
    <property type="component" value="Unassembled WGS sequence"/>
</dbReference>
<evidence type="ECO:0000313" key="13">
    <source>
        <dbReference type="EMBL" id="KAH3671669.1"/>
    </source>
</evidence>
<dbReference type="Pfam" id="PF11635">
    <property type="entry name" value="Med16_N"/>
    <property type="match status" value="1"/>
</dbReference>
<feature type="domain" description="Mediator complex subunit Med16 N-terminal" evidence="11">
    <location>
        <begin position="186"/>
        <end position="536"/>
    </location>
</feature>
<gene>
    <name evidence="9" type="primary">MED16</name>
    <name evidence="13" type="ORF">OGAPHI_000374</name>
</gene>
<evidence type="ECO:0000256" key="4">
    <source>
        <dbReference type="ARBA" id="ARBA00023015"/>
    </source>
</evidence>
<feature type="compositionally biased region" description="Low complexity" evidence="10">
    <location>
        <begin position="139"/>
        <end position="154"/>
    </location>
</feature>
<evidence type="ECO:0000259" key="11">
    <source>
        <dbReference type="Pfam" id="PF11635"/>
    </source>
</evidence>
<keyword evidence="5 9" id="KW-0010">Activator</keyword>
<dbReference type="InterPro" id="IPR048338">
    <property type="entry name" value="Mediator_Med16"/>
</dbReference>
<comment type="function">
    <text evidence="9">Component of the Mediator complex, a coactivator involved in the regulated transcription of nearly all RNA polymerase II-dependent genes. Mediator functions as a bridge to convey information from gene-specific regulatory proteins to the basal RNA polymerase II transcription machinery. Mediator is recruited to promoters by direct interactions with regulatory proteins and serves as a scaffold for the assembly of a functional preinitiation complex with RNA polymerase II and the general transcription factors.</text>
</comment>
<evidence type="ECO:0000256" key="8">
    <source>
        <dbReference type="ARBA" id="ARBA00032015"/>
    </source>
</evidence>
<evidence type="ECO:0000256" key="2">
    <source>
        <dbReference type="ARBA" id="ARBA00006543"/>
    </source>
</evidence>
<reference evidence="13" key="2">
    <citation type="submission" date="2021-01" db="EMBL/GenBank/DDBJ databases">
        <authorList>
            <person name="Schikora-Tamarit M.A."/>
        </authorList>
    </citation>
    <scope>NUCLEOTIDE SEQUENCE</scope>
    <source>
        <strain evidence="13">CBS6075</strain>
    </source>
</reference>
<feature type="region of interest" description="Disordered" evidence="10">
    <location>
        <begin position="130"/>
        <end position="158"/>
    </location>
</feature>
<sequence length="1098" mass="122765">MENPKISDVLVRRGRQTCASNQITWSRQGHLAYCASQVGRHNLLMTYLECVDGQTWQLAPPTGFQIGTYDRLVSTKKYQVDHDHDSLSSAYPLSRLTNVLFSNTGWDLFIADSMGHVSICVTGIKKVSQPTANGGPHHTAATPPTSQSPPQNQTGIQSAQYSRTSFNTFELLYTDSSVRPSVDLSTTAKREANQIISVKWLNIDKPVIVNTPAVKTQATQDSPVVSGCASKMGAAAQDSQGNYYTYNAHQYKPYGAMHPLPTKQACIAVRKNGEVTLWYQEDHGIEYKKTITKITGRDELLDSASIGFDRDGAVLIAANSSRKLKLFEITIDWGFLVEAAKVLAKTPTYRVPDENRKPPKLELKKVLEMNLDVLDTKLAVFTGLQLISPDYNQSTEFELLLSFENDISLGSVKQSSSLYRYQLRKVDSAETLHPMFNKIASSQDNIIEAKKTYKPLYRQKMTFDEAIVSIELLNLDLVIGVTFANGIIKLIHRTDFKLADNIYNPQELKDNFMESNLVLPTTVSCLSDAGFEFPPIGFQPQYSCISPNICCYVALPYHENTLHIRSAETNIAESEGPPNKKGLLLATSAAVASCHTNACYLGYSTDDLVATIRRELERSRSLRGNEYSYRLQISILQECQRAINLTIDVASDQTDKMLQNQPLQRILTLQLSLGTEADWERNKSGKIAWALVNLKFVTSSVMYTIHTIYSNMQRFAKKGFNVSDTLANARAREESLMAVLGIIRWCIDYIVGINQEIIELHRVFKENNPKEIELFLNRSVAVPLILGKVPRSFLIFAISNVRRLFSFVQKIIEKNDPVLASQATPDNPMGEFKTVENQLFADSQWSISGSANGQMSVSKQIVAHPTIEAYHRLGSLINNSPVSLQNFERFLLEADAPLRNSRSDPATSLAVEQQLICQGHVSKTFVEPLRKLCDVYDRILLNNNNVDVVELYFYDVSWLKLGSQEPLPEGTVKKPLSSTLLSVTDHKFSNTYNKKLIQMNSQDGLILDMLRRQLVRPSEFIATQISQQGSVPGSRAAANGSTNSTPHTLMMRKCIRCGAISSINDNEVYFTSPTFIVNPVYQHYQRICFCGGAWANMG</sequence>
<accession>A0A9P8PI54</accession>
<name>A0A9P8PI54_9ASCO</name>
<dbReference type="PANTHER" id="PTHR13224">
    <property type="entry name" value="THYROID HORMONE RECEPTOR-ASSOCIATED PROTEIN-RELATED"/>
    <property type="match status" value="1"/>
</dbReference>
<reference evidence="13" key="1">
    <citation type="journal article" date="2021" name="Open Biol.">
        <title>Shared evolutionary footprints suggest mitochondrial oxidative damage underlies multiple complex I losses in fungi.</title>
        <authorList>
            <person name="Schikora-Tamarit M.A."/>
            <person name="Marcet-Houben M."/>
            <person name="Nosek J."/>
            <person name="Gabaldon T."/>
        </authorList>
    </citation>
    <scope>NUCLEOTIDE SEQUENCE</scope>
    <source>
        <strain evidence="13">CBS6075</strain>
    </source>
</reference>
<evidence type="ECO:0000313" key="14">
    <source>
        <dbReference type="Proteomes" id="UP000769157"/>
    </source>
</evidence>
<keyword evidence="4 9" id="KW-0805">Transcription regulation</keyword>
<dbReference type="OrthoDB" id="4139168at2759"/>
<evidence type="ECO:0000256" key="3">
    <source>
        <dbReference type="ARBA" id="ARBA00019614"/>
    </source>
</evidence>
<keyword evidence="14" id="KW-1185">Reference proteome</keyword>
<keyword evidence="6 9" id="KW-0804">Transcription</keyword>
<evidence type="ECO:0000256" key="1">
    <source>
        <dbReference type="ARBA" id="ARBA00004123"/>
    </source>
</evidence>
<dbReference type="EMBL" id="JAEUBE010000055">
    <property type="protein sequence ID" value="KAH3671669.1"/>
    <property type="molecule type" value="Genomic_DNA"/>
</dbReference>
<dbReference type="Pfam" id="PF20719">
    <property type="entry name" value="Med16_C"/>
    <property type="match status" value="1"/>
</dbReference>
<evidence type="ECO:0000256" key="10">
    <source>
        <dbReference type="SAM" id="MobiDB-lite"/>
    </source>
</evidence>
<protein>
    <recommendedName>
        <fullName evidence="3 9">Mediator of RNA polymerase II transcription subunit 16</fullName>
    </recommendedName>
    <alternativeName>
        <fullName evidence="8 9">Mediator complex subunit 16</fullName>
    </alternativeName>
</protein>
<keyword evidence="7 9" id="KW-0539">Nucleus</keyword>
<evidence type="ECO:0000256" key="9">
    <source>
        <dbReference type="RuleBase" id="RU364149"/>
    </source>
</evidence>
<dbReference type="GO" id="GO:0045893">
    <property type="term" value="P:positive regulation of DNA-templated transcription"/>
    <property type="evidence" value="ECO:0007669"/>
    <property type="project" value="TreeGrafter"/>
</dbReference>
<dbReference type="InterPro" id="IPR048339">
    <property type="entry name" value="Mediator_Med16_C"/>
</dbReference>
<organism evidence="13 14">
    <name type="scientific">Ogataea philodendri</name>
    <dbReference type="NCBI Taxonomy" id="1378263"/>
    <lineage>
        <taxon>Eukaryota</taxon>
        <taxon>Fungi</taxon>
        <taxon>Dikarya</taxon>
        <taxon>Ascomycota</taxon>
        <taxon>Saccharomycotina</taxon>
        <taxon>Pichiomycetes</taxon>
        <taxon>Pichiales</taxon>
        <taxon>Pichiaceae</taxon>
        <taxon>Ogataea</taxon>
    </lineage>
</organism>
<dbReference type="InterPro" id="IPR021665">
    <property type="entry name" value="Mediator_Med16_N"/>
</dbReference>
<evidence type="ECO:0000256" key="6">
    <source>
        <dbReference type="ARBA" id="ARBA00023163"/>
    </source>
</evidence>
<feature type="domain" description="Mediator complex subunit 16 C-terminal" evidence="12">
    <location>
        <begin position="943"/>
        <end position="1096"/>
    </location>
</feature>
<dbReference type="AlphaFoldDB" id="A0A9P8PI54"/>